<evidence type="ECO:0000313" key="2">
    <source>
        <dbReference type="EMBL" id="KQK19871.1"/>
    </source>
</evidence>
<organism evidence="2">
    <name type="scientific">Brachypodium distachyon</name>
    <name type="common">Purple false brome</name>
    <name type="synonym">Trachynia distachya</name>
    <dbReference type="NCBI Taxonomy" id="15368"/>
    <lineage>
        <taxon>Eukaryota</taxon>
        <taxon>Viridiplantae</taxon>
        <taxon>Streptophyta</taxon>
        <taxon>Embryophyta</taxon>
        <taxon>Tracheophyta</taxon>
        <taxon>Spermatophyta</taxon>
        <taxon>Magnoliopsida</taxon>
        <taxon>Liliopsida</taxon>
        <taxon>Poales</taxon>
        <taxon>Poaceae</taxon>
        <taxon>BOP clade</taxon>
        <taxon>Pooideae</taxon>
        <taxon>Stipodae</taxon>
        <taxon>Brachypodieae</taxon>
        <taxon>Brachypodium</taxon>
    </lineage>
</organism>
<dbReference type="OrthoDB" id="683580at2759"/>
<dbReference type="PANTHER" id="PTHR33110:SF36">
    <property type="entry name" value="OS06G0148600 PROTEIN"/>
    <property type="match status" value="1"/>
</dbReference>
<accession>A0A0Q3HAA4</accession>
<feature type="non-terminal residue" evidence="2">
    <location>
        <position position="1"/>
    </location>
</feature>
<evidence type="ECO:0000313" key="4">
    <source>
        <dbReference type="Proteomes" id="UP000008810"/>
    </source>
</evidence>
<dbReference type="EnsemblPlants" id="KQK19871">
    <property type="protein sequence ID" value="KQK19871"/>
    <property type="gene ID" value="BRADI_1g50968v3"/>
</dbReference>
<dbReference type="InterPro" id="IPR005174">
    <property type="entry name" value="KIB1-4_b-propeller"/>
</dbReference>
<dbReference type="EMBL" id="CM000880">
    <property type="protein sequence ID" value="KQK19871.1"/>
    <property type="molecule type" value="Genomic_DNA"/>
</dbReference>
<reference evidence="2 3" key="1">
    <citation type="journal article" date="2010" name="Nature">
        <title>Genome sequencing and analysis of the model grass Brachypodium distachyon.</title>
        <authorList>
            <consortium name="International Brachypodium Initiative"/>
        </authorList>
    </citation>
    <scope>NUCLEOTIDE SEQUENCE [LARGE SCALE GENOMIC DNA]</scope>
    <source>
        <strain evidence="2 3">Bd21</strain>
    </source>
</reference>
<dbReference type="Proteomes" id="UP000008810">
    <property type="component" value="Chromosome 1"/>
</dbReference>
<gene>
    <name evidence="2" type="ORF">BRADI_1g50968v3</name>
</gene>
<dbReference type="Gramene" id="KQK19871">
    <property type="protein sequence ID" value="KQK19871"/>
    <property type="gene ID" value="BRADI_1g50968v3"/>
</dbReference>
<evidence type="ECO:0000313" key="3">
    <source>
        <dbReference type="EnsemblPlants" id="KQK19871"/>
    </source>
</evidence>
<name>A0A0Q3HAA4_BRADI</name>
<reference evidence="2" key="2">
    <citation type="submission" date="2017-06" db="EMBL/GenBank/DDBJ databases">
        <title>WGS assembly of Brachypodium distachyon.</title>
        <authorList>
            <consortium name="The International Brachypodium Initiative"/>
            <person name="Lucas S."/>
            <person name="Harmon-Smith M."/>
            <person name="Lail K."/>
            <person name="Tice H."/>
            <person name="Grimwood J."/>
            <person name="Bruce D."/>
            <person name="Barry K."/>
            <person name="Shu S."/>
            <person name="Lindquist E."/>
            <person name="Wang M."/>
            <person name="Pitluck S."/>
            <person name="Vogel J.P."/>
            <person name="Garvin D.F."/>
            <person name="Mockler T.C."/>
            <person name="Schmutz J."/>
            <person name="Rokhsar D."/>
            <person name="Bevan M.W."/>
        </authorList>
    </citation>
    <scope>NUCLEOTIDE SEQUENCE</scope>
    <source>
        <strain evidence="2">Bd21</strain>
    </source>
</reference>
<dbReference type="PANTHER" id="PTHR33110">
    <property type="entry name" value="F-BOX/KELCH-REPEAT PROTEIN-RELATED"/>
    <property type="match status" value="1"/>
</dbReference>
<feature type="domain" description="KIB1-4 beta-propeller" evidence="1">
    <location>
        <begin position="15"/>
        <end position="122"/>
    </location>
</feature>
<keyword evidence="4" id="KW-1185">Reference proteome</keyword>
<dbReference type="Pfam" id="PF03478">
    <property type="entry name" value="Beta-prop_KIB1-4"/>
    <property type="match status" value="1"/>
</dbReference>
<dbReference type="FunCoup" id="A0A0Q3HAA4">
    <property type="interactions" value="3"/>
</dbReference>
<evidence type="ECO:0000259" key="1">
    <source>
        <dbReference type="Pfam" id="PF03478"/>
    </source>
</evidence>
<protein>
    <recommendedName>
        <fullName evidence="1">KIB1-4 beta-propeller domain-containing protein</fullName>
    </recommendedName>
</protein>
<proteinExistence type="predicted"/>
<dbReference type="AlphaFoldDB" id="A0A0Q3HAA4"/>
<reference evidence="3" key="3">
    <citation type="submission" date="2018-08" db="UniProtKB">
        <authorList>
            <consortium name="EnsemblPlants"/>
        </authorList>
    </citation>
    <scope>IDENTIFICATION</scope>
    <source>
        <strain evidence="3">cv. Bd21</strain>
    </source>
</reference>
<dbReference type="InParanoid" id="A0A0Q3HAA4"/>
<sequence>VPQHFTQKGRHILGVYLVECGDKLLIVKQVIRFMNPISREDFAVNIRTVGFDILEADLHSSPSRWRRLGDLGGHAIFVSRHCSKSLLATKYSGLEEDCIYFIPDHPRPKFCPNPLRDSGVYNMRTGTITPLMSGTTAAVLRCVGHWRPTWLFHPKAV</sequence>